<evidence type="ECO:0000313" key="3">
    <source>
        <dbReference type="Proteomes" id="UP000023152"/>
    </source>
</evidence>
<dbReference type="EMBL" id="ASPP01016228">
    <property type="protein sequence ID" value="ETO17648.1"/>
    <property type="molecule type" value="Genomic_DNA"/>
</dbReference>
<proteinExistence type="predicted"/>
<comment type="caution">
    <text evidence="2">The sequence shown here is derived from an EMBL/GenBank/DDBJ whole genome shotgun (WGS) entry which is preliminary data.</text>
</comment>
<accession>X6MUI4</accession>
<feature type="compositionally biased region" description="Basic and acidic residues" evidence="1">
    <location>
        <begin position="18"/>
        <end position="28"/>
    </location>
</feature>
<dbReference type="Proteomes" id="UP000023152">
    <property type="component" value="Unassembled WGS sequence"/>
</dbReference>
<feature type="compositionally biased region" description="Polar residues" evidence="1">
    <location>
        <begin position="32"/>
        <end position="54"/>
    </location>
</feature>
<dbReference type="AlphaFoldDB" id="X6MUI4"/>
<sequence length="117" mass="13056">MNTLTNTSSNEFASYSMNRKEIMKDPAKIELNSPSNVHQQMNDNKSDCSNNTDESSSSSSPDLMILPEHSGSAEKETEQLEPNDKISTMLGIDGAFDMSDNESDQVIYTFVCLFFKK</sequence>
<protein>
    <submittedName>
        <fullName evidence="2">Uncharacterized protein</fullName>
    </submittedName>
</protein>
<keyword evidence="3" id="KW-1185">Reference proteome</keyword>
<feature type="region of interest" description="Disordered" evidence="1">
    <location>
        <begin position="1"/>
        <end position="85"/>
    </location>
</feature>
<name>X6MUI4_RETFI</name>
<evidence type="ECO:0000313" key="2">
    <source>
        <dbReference type="EMBL" id="ETO17648.1"/>
    </source>
</evidence>
<organism evidence="2 3">
    <name type="scientific">Reticulomyxa filosa</name>
    <dbReference type="NCBI Taxonomy" id="46433"/>
    <lineage>
        <taxon>Eukaryota</taxon>
        <taxon>Sar</taxon>
        <taxon>Rhizaria</taxon>
        <taxon>Retaria</taxon>
        <taxon>Foraminifera</taxon>
        <taxon>Monothalamids</taxon>
        <taxon>Reticulomyxidae</taxon>
        <taxon>Reticulomyxa</taxon>
    </lineage>
</organism>
<feature type="compositionally biased region" description="Polar residues" evidence="1">
    <location>
        <begin position="1"/>
        <end position="17"/>
    </location>
</feature>
<evidence type="ECO:0000256" key="1">
    <source>
        <dbReference type="SAM" id="MobiDB-lite"/>
    </source>
</evidence>
<reference evidence="2 3" key="1">
    <citation type="journal article" date="2013" name="Curr. Biol.">
        <title>The Genome of the Foraminiferan Reticulomyxa filosa.</title>
        <authorList>
            <person name="Glockner G."/>
            <person name="Hulsmann N."/>
            <person name="Schleicher M."/>
            <person name="Noegel A.A."/>
            <person name="Eichinger L."/>
            <person name="Gallinger C."/>
            <person name="Pawlowski J."/>
            <person name="Sierra R."/>
            <person name="Euteneuer U."/>
            <person name="Pillet L."/>
            <person name="Moustafa A."/>
            <person name="Platzer M."/>
            <person name="Groth M."/>
            <person name="Szafranski K."/>
            <person name="Schliwa M."/>
        </authorList>
    </citation>
    <scope>NUCLEOTIDE SEQUENCE [LARGE SCALE GENOMIC DNA]</scope>
</reference>
<feature type="compositionally biased region" description="Basic and acidic residues" evidence="1">
    <location>
        <begin position="71"/>
        <end position="84"/>
    </location>
</feature>
<gene>
    <name evidence="2" type="ORF">RFI_19673</name>
</gene>